<feature type="domain" description="ABC transmembrane type-1" evidence="9">
    <location>
        <begin position="66"/>
        <end position="253"/>
    </location>
</feature>
<dbReference type="SUPFAM" id="SSF161098">
    <property type="entry name" value="MetI-like"/>
    <property type="match status" value="1"/>
</dbReference>
<keyword evidence="3" id="KW-1003">Cell membrane</keyword>
<keyword evidence="6 8" id="KW-1133">Transmembrane helix</keyword>
<dbReference type="Gene3D" id="1.10.3720.10">
    <property type="entry name" value="MetI-like"/>
    <property type="match status" value="1"/>
</dbReference>
<gene>
    <name evidence="10" type="ORF">ACFFSA_30680</name>
</gene>
<evidence type="ECO:0000256" key="5">
    <source>
        <dbReference type="ARBA" id="ARBA00022692"/>
    </source>
</evidence>
<dbReference type="EMBL" id="JBHMBW010000033">
    <property type="protein sequence ID" value="MFB9627468.1"/>
    <property type="molecule type" value="Genomic_DNA"/>
</dbReference>
<protein>
    <submittedName>
        <fullName evidence="10">ABC transporter permease</fullName>
    </submittedName>
</protein>
<dbReference type="PANTHER" id="PTHR43357:SF4">
    <property type="entry name" value="INNER MEMBRANE ABC TRANSPORTER PERMEASE PROTEIN YDCV"/>
    <property type="match status" value="1"/>
</dbReference>
<feature type="transmembrane region" description="Helical" evidence="8">
    <location>
        <begin position="185"/>
        <end position="211"/>
    </location>
</feature>
<evidence type="ECO:0000256" key="6">
    <source>
        <dbReference type="ARBA" id="ARBA00022989"/>
    </source>
</evidence>
<evidence type="ECO:0000256" key="3">
    <source>
        <dbReference type="ARBA" id="ARBA00022475"/>
    </source>
</evidence>
<dbReference type="InterPro" id="IPR000515">
    <property type="entry name" value="MetI-like"/>
</dbReference>
<evidence type="ECO:0000256" key="7">
    <source>
        <dbReference type="ARBA" id="ARBA00023136"/>
    </source>
</evidence>
<evidence type="ECO:0000313" key="10">
    <source>
        <dbReference type="EMBL" id="MFB9627468.1"/>
    </source>
</evidence>
<feature type="transmembrane region" description="Helical" evidence="8">
    <location>
        <begin position="12"/>
        <end position="35"/>
    </location>
</feature>
<keyword evidence="2 8" id="KW-0813">Transport</keyword>
<organism evidence="10 11">
    <name type="scientific">Nonomuraea helvata</name>
    <dbReference type="NCBI Taxonomy" id="37484"/>
    <lineage>
        <taxon>Bacteria</taxon>
        <taxon>Bacillati</taxon>
        <taxon>Actinomycetota</taxon>
        <taxon>Actinomycetes</taxon>
        <taxon>Streptosporangiales</taxon>
        <taxon>Streptosporangiaceae</taxon>
        <taxon>Nonomuraea</taxon>
    </lineage>
</organism>
<dbReference type="InterPro" id="IPR035906">
    <property type="entry name" value="MetI-like_sf"/>
</dbReference>
<feature type="transmembrane region" description="Helical" evidence="8">
    <location>
        <begin position="231"/>
        <end position="252"/>
    </location>
</feature>
<dbReference type="CDD" id="cd06261">
    <property type="entry name" value="TM_PBP2"/>
    <property type="match status" value="1"/>
</dbReference>
<evidence type="ECO:0000313" key="11">
    <source>
        <dbReference type="Proteomes" id="UP001589532"/>
    </source>
</evidence>
<dbReference type="Pfam" id="PF00528">
    <property type="entry name" value="BPD_transp_1"/>
    <property type="match status" value="1"/>
</dbReference>
<proteinExistence type="inferred from homology"/>
<keyword evidence="11" id="KW-1185">Reference proteome</keyword>
<dbReference type="RefSeq" id="WP_344987443.1">
    <property type="nucleotide sequence ID" value="NZ_BAAAXV010000001.1"/>
</dbReference>
<feature type="transmembrane region" description="Helical" evidence="8">
    <location>
        <begin position="136"/>
        <end position="156"/>
    </location>
</feature>
<evidence type="ECO:0000256" key="4">
    <source>
        <dbReference type="ARBA" id="ARBA00022519"/>
    </source>
</evidence>
<comment type="similarity">
    <text evidence="8">Belongs to the binding-protein-dependent transport system permease family.</text>
</comment>
<dbReference type="PROSITE" id="PS50928">
    <property type="entry name" value="ABC_TM1"/>
    <property type="match status" value="1"/>
</dbReference>
<keyword evidence="7 8" id="KW-0472">Membrane</keyword>
<accession>A0ABV5S9H7</accession>
<feature type="transmembrane region" description="Helical" evidence="8">
    <location>
        <begin position="103"/>
        <end position="124"/>
    </location>
</feature>
<feature type="transmembrane region" description="Helical" evidence="8">
    <location>
        <begin position="66"/>
        <end position="91"/>
    </location>
</feature>
<reference evidence="10 11" key="1">
    <citation type="submission" date="2024-09" db="EMBL/GenBank/DDBJ databases">
        <authorList>
            <person name="Sun Q."/>
            <person name="Mori K."/>
        </authorList>
    </citation>
    <scope>NUCLEOTIDE SEQUENCE [LARGE SCALE GENOMIC DNA]</scope>
    <source>
        <strain evidence="10 11">JCM 3143</strain>
    </source>
</reference>
<sequence>MTGGGRRAGLALRLVSVLVGGFLVAPVFVVVPLGFTDKDSFEFPPSGWSLRYHVRFFTDPAWVEPLLTSLAVAVMVTLTATATGTLAAFAITRLCRGRAALQGLLLAPMIVPNVVVALAIYAAFLSWGLVGTVEGLVLAHAVLALPFVVITVGASLRTLDVRLERAAASLGASPFATFRRITLPLIAPGVMSGAVFAFVTSFDEAVISLYLQSPHLRTLPVQMFTSVSSDVDPTIAAGSTVILVVTTALILLPDFVKRRTS</sequence>
<keyword evidence="4" id="KW-0997">Cell inner membrane</keyword>
<comment type="subcellular location">
    <subcellularLocation>
        <location evidence="1">Cell inner membrane</location>
        <topology evidence="1">Multi-pass membrane protein</topology>
    </subcellularLocation>
    <subcellularLocation>
        <location evidence="8">Cell membrane</location>
        <topology evidence="8">Multi-pass membrane protein</topology>
    </subcellularLocation>
</comment>
<evidence type="ECO:0000256" key="8">
    <source>
        <dbReference type="RuleBase" id="RU363032"/>
    </source>
</evidence>
<evidence type="ECO:0000259" key="9">
    <source>
        <dbReference type="PROSITE" id="PS50928"/>
    </source>
</evidence>
<keyword evidence="5 8" id="KW-0812">Transmembrane</keyword>
<dbReference type="Proteomes" id="UP001589532">
    <property type="component" value="Unassembled WGS sequence"/>
</dbReference>
<evidence type="ECO:0000256" key="1">
    <source>
        <dbReference type="ARBA" id="ARBA00004429"/>
    </source>
</evidence>
<name>A0ABV5S9H7_9ACTN</name>
<comment type="caution">
    <text evidence="10">The sequence shown here is derived from an EMBL/GenBank/DDBJ whole genome shotgun (WGS) entry which is preliminary data.</text>
</comment>
<dbReference type="PANTHER" id="PTHR43357">
    <property type="entry name" value="INNER MEMBRANE ABC TRANSPORTER PERMEASE PROTEIN YDCV"/>
    <property type="match status" value="1"/>
</dbReference>
<evidence type="ECO:0000256" key="2">
    <source>
        <dbReference type="ARBA" id="ARBA00022448"/>
    </source>
</evidence>